<name>A0A1C4VLB3_9ACTN</name>
<gene>
    <name evidence="4" type="ORF">GA0070564_1011278</name>
</gene>
<feature type="region of interest" description="Disordered" evidence="1">
    <location>
        <begin position="146"/>
        <end position="169"/>
    </location>
</feature>
<dbReference type="RefSeq" id="WP_091603777.1">
    <property type="nucleotide sequence ID" value="NZ_FMCX01000001.1"/>
</dbReference>
<feature type="compositionally biased region" description="Pro residues" evidence="1">
    <location>
        <begin position="252"/>
        <end position="262"/>
    </location>
</feature>
<feature type="compositionally biased region" description="Low complexity" evidence="1">
    <location>
        <begin position="369"/>
        <end position="383"/>
    </location>
</feature>
<dbReference type="AlphaFoldDB" id="A0A1C4VLB3"/>
<accession>A0A1C4VLB3</accession>
<dbReference type="STRING" id="262898.GA0070564_1011278"/>
<organism evidence="4 5">
    <name type="scientific">Micromonospora mirobrigensis</name>
    <dbReference type="NCBI Taxonomy" id="262898"/>
    <lineage>
        <taxon>Bacteria</taxon>
        <taxon>Bacillati</taxon>
        <taxon>Actinomycetota</taxon>
        <taxon>Actinomycetes</taxon>
        <taxon>Micromonosporales</taxon>
        <taxon>Micromonosporaceae</taxon>
        <taxon>Micromonospora</taxon>
    </lineage>
</organism>
<proteinExistence type="predicted"/>
<sequence length="435" mass="43573">MAASRGPAVRRAGQIFAGFGALVVLCAVLAGAPVALLAFAGNPLPDHLPTLAEVGTTLTSRDDGQLFLRALAVLGWFGWATFAFSVLVELGAQTLRRPAPRLPGMRRQQKAAAALVGSVALILAAAPAASAATVASAPHPAVATLPVTPHAGPSTAGTHLTTAPSTWSAGRAAGTPVYRVAEGDYLGDVAERYLDDFGRYREVAALNRLPDADRIQPGQLIKLPARADDTGARRHATGRLVEAGSTPRRPSPHPPAATPPAPEGHAGPDTSSPGGPATGPHARPSAGPETGPHAGPTAGPQTRPHAGPTAGPQTRPHAGPTTGPKAGPSAGPQPGRTSVANPGGAAGPSRGGNAGRPTPNQQPLPPAAQPAGAPPAMAAGAARATDDDGMNRPLAVSAVLAVASIVGAQIGAVLGLRRRPLRTARALISGRHRRD</sequence>
<reference evidence="5" key="1">
    <citation type="submission" date="2016-06" db="EMBL/GenBank/DDBJ databases">
        <authorList>
            <person name="Varghese N."/>
            <person name="Submissions Spin"/>
        </authorList>
    </citation>
    <scope>NUCLEOTIDE SEQUENCE [LARGE SCALE GENOMIC DNA]</scope>
    <source>
        <strain evidence="5">DSM 44830</strain>
    </source>
</reference>
<dbReference type="InterPro" id="IPR018392">
    <property type="entry name" value="LysM"/>
</dbReference>
<feature type="transmembrane region" description="Helical" evidence="2">
    <location>
        <begin position="394"/>
        <end position="416"/>
    </location>
</feature>
<dbReference type="OrthoDB" id="8444614at2"/>
<dbReference type="Proteomes" id="UP000199504">
    <property type="component" value="Unassembled WGS sequence"/>
</dbReference>
<protein>
    <submittedName>
        <fullName evidence="4">LysM domain-containing protein</fullName>
    </submittedName>
</protein>
<feature type="domain" description="LysM" evidence="3">
    <location>
        <begin position="176"/>
        <end position="223"/>
    </location>
</feature>
<evidence type="ECO:0000313" key="5">
    <source>
        <dbReference type="Proteomes" id="UP000199504"/>
    </source>
</evidence>
<keyword evidence="2" id="KW-1133">Transmembrane helix</keyword>
<dbReference type="Gene3D" id="3.10.350.10">
    <property type="entry name" value="LysM domain"/>
    <property type="match status" value="1"/>
</dbReference>
<dbReference type="CDD" id="cd00118">
    <property type="entry name" value="LysM"/>
    <property type="match status" value="1"/>
</dbReference>
<dbReference type="Pfam" id="PF01476">
    <property type="entry name" value="LysM"/>
    <property type="match status" value="1"/>
</dbReference>
<dbReference type="EMBL" id="FMCX01000001">
    <property type="protein sequence ID" value="SCE84569.1"/>
    <property type="molecule type" value="Genomic_DNA"/>
</dbReference>
<dbReference type="InterPro" id="IPR036779">
    <property type="entry name" value="LysM_dom_sf"/>
</dbReference>
<dbReference type="SMART" id="SM00257">
    <property type="entry name" value="LysM"/>
    <property type="match status" value="1"/>
</dbReference>
<feature type="region of interest" description="Disordered" evidence="1">
    <location>
        <begin position="220"/>
        <end position="389"/>
    </location>
</feature>
<dbReference type="PROSITE" id="PS51782">
    <property type="entry name" value="LYSM"/>
    <property type="match status" value="1"/>
</dbReference>
<feature type="transmembrane region" description="Helical" evidence="2">
    <location>
        <begin position="66"/>
        <end position="90"/>
    </location>
</feature>
<evidence type="ECO:0000313" key="4">
    <source>
        <dbReference type="EMBL" id="SCE84569.1"/>
    </source>
</evidence>
<keyword evidence="2" id="KW-0812">Transmembrane</keyword>
<feature type="compositionally biased region" description="Polar residues" evidence="1">
    <location>
        <begin position="155"/>
        <end position="168"/>
    </location>
</feature>
<feature type="transmembrane region" description="Helical" evidence="2">
    <location>
        <begin position="12"/>
        <end position="40"/>
    </location>
</feature>
<keyword evidence="2" id="KW-0472">Membrane</keyword>
<feature type="transmembrane region" description="Helical" evidence="2">
    <location>
        <begin position="111"/>
        <end position="129"/>
    </location>
</feature>
<evidence type="ECO:0000256" key="2">
    <source>
        <dbReference type="SAM" id="Phobius"/>
    </source>
</evidence>
<evidence type="ECO:0000256" key="1">
    <source>
        <dbReference type="SAM" id="MobiDB-lite"/>
    </source>
</evidence>
<keyword evidence="5" id="KW-1185">Reference proteome</keyword>
<evidence type="ECO:0000259" key="3">
    <source>
        <dbReference type="PROSITE" id="PS51782"/>
    </source>
</evidence>
<feature type="compositionally biased region" description="Gly residues" evidence="1">
    <location>
        <begin position="344"/>
        <end position="354"/>
    </location>
</feature>